<dbReference type="PANTHER" id="PTHR34655">
    <property type="entry name" value="CONSERVED WITHIN P. AEROPHILUM"/>
    <property type="match status" value="1"/>
</dbReference>
<dbReference type="STRING" id="880072.Desac_1996"/>
<dbReference type="EMBL" id="CP002629">
    <property type="protein sequence ID" value="AEB09827.1"/>
    <property type="molecule type" value="Genomic_DNA"/>
</dbReference>
<dbReference type="SUPFAM" id="SSF75169">
    <property type="entry name" value="DsrEFH-like"/>
    <property type="match status" value="1"/>
</dbReference>
<evidence type="ECO:0008006" key="3">
    <source>
        <dbReference type="Google" id="ProtNLM"/>
    </source>
</evidence>
<dbReference type="InterPro" id="IPR027396">
    <property type="entry name" value="DsrEFH-like"/>
</dbReference>
<dbReference type="Proteomes" id="UP000000483">
    <property type="component" value="Chromosome"/>
</dbReference>
<dbReference type="KEGG" id="dao:Desac_1996"/>
<evidence type="ECO:0000313" key="1">
    <source>
        <dbReference type="EMBL" id="AEB09827.1"/>
    </source>
</evidence>
<evidence type="ECO:0000313" key="2">
    <source>
        <dbReference type="Proteomes" id="UP000000483"/>
    </source>
</evidence>
<sequence>MSEKKESAAFICSRDTLDGAYPALILGINAARQGMETKIFYTFMGLNLLRPGGIEKAKFIPAGVMGAVPGMSLMATWMMKKKVEQANIPSLPELVEMAQLEGVELVACRMTADMMEVGEKALIEGVKIWDAAEFMKYARECRLCLFT</sequence>
<protein>
    <recommendedName>
        <fullName evidence="3">Peroxiredoxin family protein</fullName>
    </recommendedName>
</protein>
<gene>
    <name evidence="1" type="ordered locus">Desac_1996</name>
</gene>
<reference evidence="1 2" key="1">
    <citation type="journal article" date="2011" name="Stand. Genomic Sci.">
        <title>Complete genome sequence of the acetate-degrading sulfate reducer Desulfobacca acetoxidans type strain (ASRB2).</title>
        <authorList>
            <person name="Goker M."/>
            <person name="Teshima H."/>
            <person name="Lapidus A."/>
            <person name="Nolan M."/>
            <person name="Lucas S."/>
            <person name="Hammon N."/>
            <person name="Deshpande S."/>
            <person name="Cheng J.F."/>
            <person name="Tapia R."/>
            <person name="Han C."/>
            <person name="Goodwin L."/>
            <person name="Pitluck S."/>
            <person name="Huntemann M."/>
            <person name="Liolios K."/>
            <person name="Ivanova N."/>
            <person name="Pagani I."/>
            <person name="Mavromatis K."/>
            <person name="Ovchinikova G."/>
            <person name="Pati A."/>
            <person name="Chen A."/>
            <person name="Palaniappan K."/>
            <person name="Land M."/>
            <person name="Hauser L."/>
            <person name="Brambilla E.M."/>
            <person name="Rohde M."/>
            <person name="Spring S."/>
            <person name="Detter J.C."/>
            <person name="Woyke T."/>
            <person name="Bristow J."/>
            <person name="Eisen J.A."/>
            <person name="Markowitz V."/>
            <person name="Hugenholtz P."/>
            <person name="Kyrpides N.C."/>
            <person name="Klenk H.P."/>
        </authorList>
    </citation>
    <scope>NUCLEOTIDE SEQUENCE [LARGE SCALE GENOMIC DNA]</scope>
    <source>
        <strain evidence="2">ATCC 700848 / DSM 11109 / ASRB2</strain>
    </source>
</reference>
<dbReference type="OrthoDB" id="9802028at2"/>
<organism evidence="1 2">
    <name type="scientific">Desulfobacca acetoxidans (strain ATCC 700848 / DSM 11109 / ASRB2)</name>
    <dbReference type="NCBI Taxonomy" id="880072"/>
    <lineage>
        <taxon>Bacteria</taxon>
        <taxon>Pseudomonadati</taxon>
        <taxon>Thermodesulfobacteriota</taxon>
        <taxon>Desulfobaccia</taxon>
        <taxon>Desulfobaccales</taxon>
        <taxon>Desulfobaccaceae</taxon>
        <taxon>Desulfobacca</taxon>
    </lineage>
</organism>
<proteinExistence type="predicted"/>
<reference evidence="2" key="2">
    <citation type="submission" date="2011-03" db="EMBL/GenBank/DDBJ databases">
        <title>The complete genome of Desulfobacca acetoxidans DSM 11109.</title>
        <authorList>
            <consortium name="US DOE Joint Genome Institute (JGI-PGF)"/>
            <person name="Lucas S."/>
            <person name="Copeland A."/>
            <person name="Lapidus A."/>
            <person name="Bruce D."/>
            <person name="Goodwin L."/>
            <person name="Pitluck S."/>
            <person name="Peters L."/>
            <person name="Kyrpides N."/>
            <person name="Mavromatis K."/>
            <person name="Ivanova N."/>
            <person name="Ovchinnikova G."/>
            <person name="Teshima H."/>
            <person name="Detter J.C."/>
            <person name="Han C."/>
            <person name="Land M."/>
            <person name="Hauser L."/>
            <person name="Markowitz V."/>
            <person name="Cheng J.-F."/>
            <person name="Hugenholtz P."/>
            <person name="Woyke T."/>
            <person name="Wu D."/>
            <person name="Spring S."/>
            <person name="Schueler E."/>
            <person name="Brambilla E."/>
            <person name="Klenk H.-P."/>
            <person name="Eisen J.A."/>
        </authorList>
    </citation>
    <scope>NUCLEOTIDE SEQUENCE [LARGE SCALE GENOMIC DNA]</scope>
    <source>
        <strain evidence="2">ATCC 700848 / DSM 11109 / ASRB2</strain>
    </source>
</reference>
<dbReference type="PANTHER" id="PTHR34655:SF2">
    <property type="entry name" value="PEROXIREDOXIN FAMILY PROTEIN"/>
    <property type="match status" value="1"/>
</dbReference>
<name>F2NI58_DESAR</name>
<accession>F2NI58</accession>
<dbReference type="Gene3D" id="3.40.1260.10">
    <property type="entry name" value="DsrEFH-like"/>
    <property type="match status" value="1"/>
</dbReference>
<dbReference type="RefSeq" id="WP_013706936.1">
    <property type="nucleotide sequence ID" value="NC_015388.1"/>
</dbReference>
<dbReference type="eggNOG" id="COG2210">
    <property type="taxonomic scope" value="Bacteria"/>
</dbReference>
<dbReference type="HOGENOM" id="CLU_094970_1_0_7"/>
<keyword evidence="2" id="KW-1185">Reference proteome</keyword>
<dbReference type="Pfam" id="PF13686">
    <property type="entry name" value="DrsE_2"/>
    <property type="match status" value="1"/>
</dbReference>
<dbReference type="InterPro" id="IPR032836">
    <property type="entry name" value="DsrE2-like"/>
</dbReference>
<dbReference type="AlphaFoldDB" id="F2NI58"/>